<evidence type="ECO:0000313" key="3">
    <source>
        <dbReference type="Proteomes" id="UP001166093"/>
    </source>
</evidence>
<dbReference type="InterPro" id="IPR004875">
    <property type="entry name" value="DDE_SF_endonuclease_dom"/>
</dbReference>
<dbReference type="Pfam" id="PF03184">
    <property type="entry name" value="DDE_1"/>
    <property type="match status" value="1"/>
</dbReference>
<dbReference type="EMBL" id="JAAWVQ010014987">
    <property type="protein sequence ID" value="MBN3271912.1"/>
    <property type="molecule type" value="Genomic_DNA"/>
</dbReference>
<evidence type="ECO:0000313" key="2">
    <source>
        <dbReference type="EMBL" id="MBN3271912.1"/>
    </source>
</evidence>
<dbReference type="InterPro" id="IPR050863">
    <property type="entry name" value="CenT-Element_Derived"/>
</dbReference>
<keyword evidence="3" id="KW-1185">Reference proteome</keyword>
<protein>
    <submittedName>
        <fullName evidence="2">JERKL protein</fullName>
    </submittedName>
</protein>
<reference evidence="2" key="1">
    <citation type="journal article" date="2021" name="Cell">
        <title>Tracing the genetic footprints of vertebrate landing in non-teleost ray-finned fishes.</title>
        <authorList>
            <person name="Bi X."/>
            <person name="Wang K."/>
            <person name="Yang L."/>
            <person name="Pan H."/>
            <person name="Jiang H."/>
            <person name="Wei Q."/>
            <person name="Fang M."/>
            <person name="Yu H."/>
            <person name="Zhu C."/>
            <person name="Cai Y."/>
            <person name="He Y."/>
            <person name="Gan X."/>
            <person name="Zeng H."/>
            <person name="Yu D."/>
            <person name="Zhu Y."/>
            <person name="Jiang H."/>
            <person name="Qiu Q."/>
            <person name="Yang H."/>
            <person name="Zhang Y.E."/>
            <person name="Wang W."/>
            <person name="Zhu M."/>
            <person name="He S."/>
            <person name="Zhang G."/>
        </authorList>
    </citation>
    <scope>NUCLEOTIDE SEQUENCE</scope>
    <source>
        <strain evidence="2">Pddl_001</strain>
    </source>
</reference>
<evidence type="ECO:0000259" key="1">
    <source>
        <dbReference type="Pfam" id="PF03184"/>
    </source>
</evidence>
<name>A0ABS2XD64_POLSP</name>
<dbReference type="PANTHER" id="PTHR19303:SF73">
    <property type="entry name" value="PROTEIN PDC2"/>
    <property type="match status" value="1"/>
</dbReference>
<gene>
    <name evidence="2" type="primary">Jrkl_1</name>
    <name evidence="2" type="ORF">GTO93_0018008</name>
</gene>
<feature type="non-terminal residue" evidence="2">
    <location>
        <position position="353"/>
    </location>
</feature>
<dbReference type="Proteomes" id="UP001166093">
    <property type="component" value="Unassembled WGS sequence"/>
</dbReference>
<organism evidence="2 3">
    <name type="scientific">Polyodon spathula</name>
    <name type="common">North American paddlefish</name>
    <name type="synonym">Squalus spathula</name>
    <dbReference type="NCBI Taxonomy" id="7913"/>
    <lineage>
        <taxon>Eukaryota</taxon>
        <taxon>Metazoa</taxon>
        <taxon>Chordata</taxon>
        <taxon>Craniata</taxon>
        <taxon>Vertebrata</taxon>
        <taxon>Euteleostomi</taxon>
        <taxon>Actinopterygii</taxon>
        <taxon>Chondrostei</taxon>
        <taxon>Acipenseriformes</taxon>
        <taxon>Polyodontidae</taxon>
        <taxon>Polyodon</taxon>
    </lineage>
</organism>
<feature type="non-terminal residue" evidence="2">
    <location>
        <position position="1"/>
    </location>
</feature>
<accession>A0ABS2XD64</accession>
<dbReference type="PANTHER" id="PTHR19303">
    <property type="entry name" value="TRANSPOSON"/>
    <property type="match status" value="1"/>
</dbReference>
<sequence length="353" mass="39769">MNYPAELKEVIQAGGYNEQQIYNADEGGVYWKLLPSKSQYAREDPQKEGYIQRKDRVTLLFTANKTGKHNCCHFSSKSKNPRCFHNVNLLNLPVVYEASKNAWMTSQIFKSFMPQTRLFLQCKNLEEKAILLLDTCPAHLHANELTTNDGKIKVVYLQGNTTSKIQPIDQEVISTFKTHYHRELLCKVLVNEWFTLQEPIKALTVKDLVYIAAHCWGRIRAESIVKCWMKGLGGAFEQDVTPTCADTEDIENAAVAGLGETMTNVSDDFVGANTWIHFNDDCEGFETLSDDDIIAKQTEPGAENDTDEDDTDEVAVPNASKVLQGLQTALQFLESCDGSEVDTIQLMQIHIMM</sequence>
<comment type="caution">
    <text evidence="2">The sequence shown here is derived from an EMBL/GenBank/DDBJ whole genome shotgun (WGS) entry which is preliminary data.</text>
</comment>
<feature type="domain" description="DDE-1" evidence="1">
    <location>
        <begin position="54"/>
        <end position="228"/>
    </location>
</feature>
<proteinExistence type="predicted"/>